<evidence type="ECO:0000256" key="1">
    <source>
        <dbReference type="ARBA" id="ARBA00004141"/>
    </source>
</evidence>
<evidence type="ECO:0000256" key="3">
    <source>
        <dbReference type="ARBA" id="ARBA00022989"/>
    </source>
</evidence>
<keyword evidence="2 5" id="KW-0812">Transmembrane</keyword>
<dbReference type="OrthoDB" id="255781at2"/>
<dbReference type="Pfam" id="PF12698">
    <property type="entry name" value="ABC2_membrane_3"/>
    <property type="match status" value="1"/>
</dbReference>
<evidence type="ECO:0000259" key="6">
    <source>
        <dbReference type="Pfam" id="PF12698"/>
    </source>
</evidence>
<dbReference type="RefSeq" id="WP_088259185.1">
    <property type="nucleotide sequence ID" value="NZ_NIDE01000017.1"/>
</dbReference>
<feature type="transmembrane region" description="Helical" evidence="5">
    <location>
        <begin position="387"/>
        <end position="409"/>
    </location>
</feature>
<gene>
    <name evidence="7" type="ORF">FRUB_08690</name>
</gene>
<evidence type="ECO:0000256" key="4">
    <source>
        <dbReference type="ARBA" id="ARBA00023136"/>
    </source>
</evidence>
<feature type="domain" description="ABC-2 type transporter transmembrane" evidence="6">
    <location>
        <begin position="207"/>
        <end position="354"/>
    </location>
</feature>
<feature type="transmembrane region" description="Helical" evidence="5">
    <location>
        <begin position="280"/>
        <end position="300"/>
    </location>
</feature>
<dbReference type="EMBL" id="NIDE01000017">
    <property type="protein sequence ID" value="OWK36127.1"/>
    <property type="molecule type" value="Genomic_DNA"/>
</dbReference>
<evidence type="ECO:0000313" key="8">
    <source>
        <dbReference type="Proteomes" id="UP000214646"/>
    </source>
</evidence>
<dbReference type="Proteomes" id="UP000214646">
    <property type="component" value="Unassembled WGS sequence"/>
</dbReference>
<feature type="transmembrane region" description="Helical" evidence="5">
    <location>
        <begin position="21"/>
        <end position="40"/>
    </location>
</feature>
<feature type="transmembrane region" description="Helical" evidence="5">
    <location>
        <begin position="342"/>
        <end position="367"/>
    </location>
</feature>
<feature type="transmembrane region" description="Helical" evidence="5">
    <location>
        <begin position="306"/>
        <end position="330"/>
    </location>
</feature>
<dbReference type="InterPro" id="IPR013525">
    <property type="entry name" value="ABC2_TM"/>
</dbReference>
<dbReference type="GO" id="GO:0140359">
    <property type="term" value="F:ABC-type transporter activity"/>
    <property type="evidence" value="ECO:0007669"/>
    <property type="project" value="InterPro"/>
</dbReference>
<organism evidence="7 8">
    <name type="scientific">Fimbriiglobus ruber</name>
    <dbReference type="NCBI Taxonomy" id="1908690"/>
    <lineage>
        <taxon>Bacteria</taxon>
        <taxon>Pseudomonadati</taxon>
        <taxon>Planctomycetota</taxon>
        <taxon>Planctomycetia</taxon>
        <taxon>Gemmatales</taxon>
        <taxon>Gemmataceae</taxon>
        <taxon>Fimbriiglobus</taxon>
    </lineage>
</organism>
<evidence type="ECO:0000256" key="5">
    <source>
        <dbReference type="SAM" id="Phobius"/>
    </source>
</evidence>
<sequence length="415" mass="44735">MRIYILRALLVKEVQRHFANRGGIALAGLLVVAALLLSVFNPGAGAGGTGGGALVDGVHRCIVRYNDETPFVRELSSHVPPALGPSVMFQQVPANLNELVQDPPGTGAIWVRETYDAATGRPKRVVTIEHPPELAAAMAPYEAWLWRAARDARQTEAVAYLRAVGADPSRLIAPDPGADDLWAVRDSFHQLDAQVARLRDAAPGPATIPPPVPIEFKREGIGAKTLDFRSAIATGMVVFALYFSCVYLLPTLNCEERERGVLLAQALSPASPAEILTAKFLFYPALGIGLAATLAGIYKFEILETLFFWLALLAMATGFLGIGMTVATLAKTQRAAFMGSMCYLLSVALVLMICQQNGIPGIPYLALEFHGPRVLHAAITMSYTTEHWIHLAAAAGLAGCWVAVAGWLFRRRGWQ</sequence>
<evidence type="ECO:0000256" key="2">
    <source>
        <dbReference type="ARBA" id="ARBA00022692"/>
    </source>
</evidence>
<comment type="caution">
    <text evidence="7">The sequence shown here is derived from an EMBL/GenBank/DDBJ whole genome shotgun (WGS) entry which is preliminary data.</text>
</comment>
<accession>A0A225DJ32</accession>
<dbReference type="GO" id="GO:0016020">
    <property type="term" value="C:membrane"/>
    <property type="evidence" value="ECO:0007669"/>
    <property type="project" value="UniProtKB-SubCell"/>
</dbReference>
<name>A0A225DJ32_9BACT</name>
<feature type="transmembrane region" description="Helical" evidence="5">
    <location>
        <begin position="231"/>
        <end position="249"/>
    </location>
</feature>
<reference evidence="8" key="1">
    <citation type="submission" date="2017-06" db="EMBL/GenBank/DDBJ databases">
        <title>Genome analysis of Fimbriiglobus ruber SP5, the first member of the order Planctomycetales with confirmed chitinolytic capability.</title>
        <authorList>
            <person name="Ravin N.V."/>
            <person name="Rakitin A.L."/>
            <person name="Ivanova A.A."/>
            <person name="Beletsky A.V."/>
            <person name="Kulichevskaya I.S."/>
            <person name="Mardanov A.V."/>
            <person name="Dedysh S.N."/>
        </authorList>
    </citation>
    <scope>NUCLEOTIDE SEQUENCE [LARGE SCALE GENOMIC DNA]</scope>
    <source>
        <strain evidence="8">SP5</strain>
    </source>
</reference>
<comment type="subcellular location">
    <subcellularLocation>
        <location evidence="1">Membrane</location>
        <topology evidence="1">Multi-pass membrane protein</topology>
    </subcellularLocation>
</comment>
<dbReference type="AlphaFoldDB" id="A0A225DJ32"/>
<proteinExistence type="predicted"/>
<keyword evidence="3 5" id="KW-1133">Transmembrane helix</keyword>
<evidence type="ECO:0000313" key="7">
    <source>
        <dbReference type="EMBL" id="OWK36127.1"/>
    </source>
</evidence>
<keyword evidence="8" id="KW-1185">Reference proteome</keyword>
<keyword evidence="4 5" id="KW-0472">Membrane</keyword>
<protein>
    <recommendedName>
        <fullName evidence="6">ABC-2 type transporter transmembrane domain-containing protein</fullName>
    </recommendedName>
</protein>